<comment type="caution">
    <text evidence="1">The sequence shown here is derived from an EMBL/GenBank/DDBJ whole genome shotgun (WGS) entry which is preliminary data.</text>
</comment>
<reference evidence="1 2" key="1">
    <citation type="journal article" date="2019" name="Commun. Biol.">
        <title>The bagworm genome reveals a unique fibroin gene that provides high tensile strength.</title>
        <authorList>
            <person name="Kono N."/>
            <person name="Nakamura H."/>
            <person name="Ohtoshi R."/>
            <person name="Tomita M."/>
            <person name="Numata K."/>
            <person name="Arakawa K."/>
        </authorList>
    </citation>
    <scope>NUCLEOTIDE SEQUENCE [LARGE SCALE GENOMIC DNA]</scope>
</reference>
<dbReference type="Proteomes" id="UP000299102">
    <property type="component" value="Unassembled WGS sequence"/>
</dbReference>
<sequence>MKRTNAVKAAENDGVRSETLSVGYTIMYQLFNKRRKSHGIPDGWFKDFIISLSEGKSSWQVYLNYRIITLLSVIDKIIIERIEKQTERKIWDV</sequence>
<dbReference type="OrthoDB" id="425681at2759"/>
<organism evidence="1 2">
    <name type="scientific">Eumeta variegata</name>
    <name type="common">Bagworm moth</name>
    <name type="synonym">Eumeta japonica</name>
    <dbReference type="NCBI Taxonomy" id="151549"/>
    <lineage>
        <taxon>Eukaryota</taxon>
        <taxon>Metazoa</taxon>
        <taxon>Ecdysozoa</taxon>
        <taxon>Arthropoda</taxon>
        <taxon>Hexapoda</taxon>
        <taxon>Insecta</taxon>
        <taxon>Pterygota</taxon>
        <taxon>Neoptera</taxon>
        <taxon>Endopterygota</taxon>
        <taxon>Lepidoptera</taxon>
        <taxon>Glossata</taxon>
        <taxon>Ditrysia</taxon>
        <taxon>Tineoidea</taxon>
        <taxon>Psychidae</taxon>
        <taxon>Oiketicinae</taxon>
        <taxon>Eumeta</taxon>
    </lineage>
</organism>
<dbReference type="EMBL" id="BGZK01000035">
    <property type="protein sequence ID" value="GBP09299.1"/>
    <property type="molecule type" value="Genomic_DNA"/>
</dbReference>
<accession>A0A4C1T467</accession>
<protein>
    <submittedName>
        <fullName evidence="1">Uncharacterized protein</fullName>
    </submittedName>
</protein>
<evidence type="ECO:0000313" key="1">
    <source>
        <dbReference type="EMBL" id="GBP09299.1"/>
    </source>
</evidence>
<proteinExistence type="predicted"/>
<evidence type="ECO:0000313" key="2">
    <source>
        <dbReference type="Proteomes" id="UP000299102"/>
    </source>
</evidence>
<dbReference type="AlphaFoldDB" id="A0A4C1T467"/>
<name>A0A4C1T467_EUMVA</name>
<keyword evidence="2" id="KW-1185">Reference proteome</keyword>
<gene>
    <name evidence="1" type="ORF">EVAR_5739_1</name>
</gene>